<dbReference type="AlphaFoldDB" id="A0A7E4W2C9"/>
<dbReference type="WBParaSite" id="Pan_g664.t1">
    <property type="protein sequence ID" value="Pan_g664.t1"/>
    <property type="gene ID" value="Pan_g664"/>
</dbReference>
<evidence type="ECO:0000313" key="2">
    <source>
        <dbReference type="Proteomes" id="UP000492821"/>
    </source>
</evidence>
<name>A0A7E4W2C9_PANRE</name>
<proteinExistence type="predicted"/>
<reference evidence="3" key="2">
    <citation type="submission" date="2020-10" db="UniProtKB">
        <authorList>
            <consortium name="WormBaseParasite"/>
        </authorList>
    </citation>
    <scope>IDENTIFICATION</scope>
</reference>
<feature type="region of interest" description="Disordered" evidence="1">
    <location>
        <begin position="1"/>
        <end position="99"/>
    </location>
</feature>
<sequence length="521" mass="58733">MPSADDKATNLRRSDRQRKPSKRATSPYEAVRYTEPKKKPGPKPKKPRQSSVKSEPRNGSVEDEMPESELTGFLNDNKQPAAPTPKRPKIVSNDAVMSPNNDDIQVIGVKSSPTPKMAAVPRLVDPRVHAGGVLVAETRMVRFRNCSTDKPEIHIQSADFPDYDHVYIAENQRWSNAIRFHCLTCEGADGTSFAELEILADGSYRVFEFGKHCQPCFMRSKSFEGETVRFIENLLFARVPDTQKCTINADQTHLAVHHPRGDFCFSYSHEVAVNDLNGALYVSECGCETQAILTETDVWVNYYHNEDCPFRAQTRAESPRDTESSANGMPSSSTMVASDLFVDVSMPSDLNNSYWLASFSQHHQLPVDGRTAHTYWNRVDISKALSLWHPVVSNIGPIDTSALMAHLLTGSTANACLLLHYFKMRFQENYRILKVFDNVDYRKQYPLSPIVLSVLRFDGYCSALMEFVTRYFGFRVQVIRNGADFRHYGKWSGTPTTPVAIIQCVENDMYEIVVGMCGILK</sequence>
<dbReference type="Proteomes" id="UP000492821">
    <property type="component" value="Unassembled WGS sequence"/>
</dbReference>
<evidence type="ECO:0000256" key="1">
    <source>
        <dbReference type="SAM" id="MobiDB-lite"/>
    </source>
</evidence>
<feature type="compositionally biased region" description="Basic residues" evidence="1">
    <location>
        <begin position="39"/>
        <end position="48"/>
    </location>
</feature>
<protein>
    <submittedName>
        <fullName evidence="3">CxC5 domain-containing protein</fullName>
    </submittedName>
</protein>
<keyword evidence="2" id="KW-1185">Reference proteome</keyword>
<evidence type="ECO:0000313" key="3">
    <source>
        <dbReference type="WBParaSite" id="Pan_g664.t1"/>
    </source>
</evidence>
<feature type="compositionally biased region" description="Basic and acidic residues" evidence="1">
    <location>
        <begin position="1"/>
        <end position="18"/>
    </location>
</feature>
<reference evidence="2" key="1">
    <citation type="journal article" date="2013" name="Genetics">
        <title>The draft genome and transcriptome of Panagrellus redivivus are shaped by the harsh demands of a free-living lifestyle.</title>
        <authorList>
            <person name="Srinivasan J."/>
            <person name="Dillman A.R."/>
            <person name="Macchietto M.G."/>
            <person name="Heikkinen L."/>
            <person name="Lakso M."/>
            <person name="Fracchia K.M."/>
            <person name="Antoshechkin I."/>
            <person name="Mortazavi A."/>
            <person name="Wong G."/>
            <person name="Sternberg P.W."/>
        </authorList>
    </citation>
    <scope>NUCLEOTIDE SEQUENCE [LARGE SCALE GENOMIC DNA]</scope>
    <source>
        <strain evidence="2">MT8872</strain>
    </source>
</reference>
<accession>A0A7E4W2C9</accession>
<organism evidence="2 3">
    <name type="scientific">Panagrellus redivivus</name>
    <name type="common">Microworm</name>
    <dbReference type="NCBI Taxonomy" id="6233"/>
    <lineage>
        <taxon>Eukaryota</taxon>
        <taxon>Metazoa</taxon>
        <taxon>Ecdysozoa</taxon>
        <taxon>Nematoda</taxon>
        <taxon>Chromadorea</taxon>
        <taxon>Rhabditida</taxon>
        <taxon>Tylenchina</taxon>
        <taxon>Panagrolaimomorpha</taxon>
        <taxon>Panagrolaimoidea</taxon>
        <taxon>Panagrolaimidae</taxon>
        <taxon>Panagrellus</taxon>
    </lineage>
</organism>